<dbReference type="SUPFAM" id="SSF56214">
    <property type="entry name" value="4'-phosphopantetheinyl transferase"/>
    <property type="match status" value="2"/>
</dbReference>
<dbReference type="InterPro" id="IPR001227">
    <property type="entry name" value="Ac_transferase_dom_sf"/>
</dbReference>
<dbReference type="SUPFAM" id="SSF53901">
    <property type="entry name" value="Thiolase-like"/>
    <property type="match status" value="1"/>
</dbReference>
<dbReference type="PROSITE" id="PS00606">
    <property type="entry name" value="KS3_1"/>
    <property type="match status" value="1"/>
</dbReference>
<keyword evidence="3" id="KW-0808">Transferase</keyword>
<dbReference type="InterPro" id="IPR016039">
    <property type="entry name" value="Thiolase-like"/>
</dbReference>
<dbReference type="InterPro" id="IPR008278">
    <property type="entry name" value="4-PPantetheinyl_Trfase_dom"/>
</dbReference>
<dbReference type="InterPro" id="IPR052568">
    <property type="entry name" value="PKS-FAS_Synthase"/>
</dbReference>
<dbReference type="Gene3D" id="3.90.470.20">
    <property type="entry name" value="4'-phosphopantetheinyl transferase domain"/>
    <property type="match status" value="2"/>
</dbReference>
<dbReference type="Gene3D" id="3.40.366.10">
    <property type="entry name" value="Malonyl-Coenzyme A Acyl Carrier Protein, domain 2"/>
    <property type="match status" value="1"/>
</dbReference>
<feature type="domain" description="Ketosynthase family 3 (KS3)" evidence="4">
    <location>
        <begin position="3"/>
        <end position="457"/>
    </location>
</feature>
<dbReference type="InterPro" id="IPR018201">
    <property type="entry name" value="Ketoacyl_synth_AS"/>
</dbReference>
<keyword evidence="1" id="KW-0596">Phosphopantetheine</keyword>
<dbReference type="SMART" id="SM00825">
    <property type="entry name" value="PKS_KS"/>
    <property type="match status" value="1"/>
</dbReference>
<dbReference type="SUPFAM" id="SSF55048">
    <property type="entry name" value="Probable ACP-binding domain of malonyl-CoA ACP transacylase"/>
    <property type="match status" value="1"/>
</dbReference>
<dbReference type="Pfam" id="PF00698">
    <property type="entry name" value="Acyl_transf_1"/>
    <property type="match status" value="1"/>
</dbReference>
<name>A0A0D0FAH2_9SPHI</name>
<dbReference type="Pfam" id="PF16197">
    <property type="entry name" value="KAsynt_C_assoc"/>
    <property type="match status" value="1"/>
</dbReference>
<comment type="caution">
    <text evidence="5">The sequence shown here is derived from an EMBL/GenBank/DDBJ whole genome shotgun (WGS) entry which is preliminary data.</text>
</comment>
<evidence type="ECO:0000313" key="6">
    <source>
        <dbReference type="Proteomes" id="UP000032049"/>
    </source>
</evidence>
<reference evidence="5 6" key="1">
    <citation type="submission" date="2015-01" db="EMBL/GenBank/DDBJ databases">
        <title>Draft genome sequence of Pedobacter sp. NL19 isolated from sludge of an effluent treatment pond in an abandoned uranium mine.</title>
        <authorList>
            <person name="Santos T."/>
            <person name="Caetano T."/>
            <person name="Covas C."/>
            <person name="Cruz A."/>
            <person name="Mendo S."/>
        </authorList>
    </citation>
    <scope>NUCLEOTIDE SEQUENCE [LARGE SCALE GENOMIC DNA]</scope>
    <source>
        <strain evidence="5 6">NL19</strain>
    </source>
</reference>
<dbReference type="Gene3D" id="3.40.47.10">
    <property type="match status" value="1"/>
</dbReference>
<evidence type="ECO:0000256" key="2">
    <source>
        <dbReference type="ARBA" id="ARBA00022553"/>
    </source>
</evidence>
<dbReference type="EMBL" id="JXRA01000006">
    <property type="protein sequence ID" value="KIO78803.1"/>
    <property type="molecule type" value="Genomic_DNA"/>
</dbReference>
<dbReference type="GO" id="GO:0008897">
    <property type="term" value="F:holo-[acyl-carrier-protein] synthase activity"/>
    <property type="evidence" value="ECO:0007669"/>
    <property type="project" value="InterPro"/>
</dbReference>
<dbReference type="Gene3D" id="3.10.129.110">
    <property type="entry name" value="Polyketide synthase dehydratase"/>
    <property type="match status" value="1"/>
</dbReference>
<dbReference type="Pfam" id="PF00109">
    <property type="entry name" value="ketoacyl-synt"/>
    <property type="match status" value="1"/>
</dbReference>
<dbReference type="PROSITE" id="PS52004">
    <property type="entry name" value="KS3_2"/>
    <property type="match status" value="1"/>
</dbReference>
<gene>
    <name evidence="5" type="ORF">TH53_01570</name>
</gene>
<dbReference type="OrthoDB" id="9778690at2"/>
<dbReference type="InterPro" id="IPR020841">
    <property type="entry name" value="PKS_Beta-ketoAc_synthase_dom"/>
</dbReference>
<evidence type="ECO:0000313" key="5">
    <source>
        <dbReference type="EMBL" id="KIO78803.1"/>
    </source>
</evidence>
<dbReference type="PANTHER" id="PTHR43074">
    <property type="entry name" value="OMEGA-3 POLYUNSATURATED FATTY ACID SYNTHASE PFAB-RELATED"/>
    <property type="match status" value="1"/>
</dbReference>
<dbReference type="Pfam" id="PF02801">
    <property type="entry name" value="Ketoacyl-synt_C"/>
    <property type="match status" value="1"/>
</dbReference>
<dbReference type="STRING" id="1503925.TH53_01570"/>
<evidence type="ECO:0000256" key="1">
    <source>
        <dbReference type="ARBA" id="ARBA00022450"/>
    </source>
</evidence>
<dbReference type="Pfam" id="PF01648">
    <property type="entry name" value="ACPS"/>
    <property type="match status" value="1"/>
</dbReference>
<dbReference type="CDD" id="cd00833">
    <property type="entry name" value="PKS"/>
    <property type="match status" value="1"/>
</dbReference>
<proteinExistence type="predicted"/>
<protein>
    <submittedName>
        <fullName evidence="5">Beta-ketoacyl synthase</fullName>
    </submittedName>
</protein>
<sequence length="1424" mass="157225">MKKTDVAVIGMSCIFPGAGDLDTFWKNIINKVDSTQVVPPDRIDPVHFNKDSSGVDRFYCNRGGFIPEYNFDPQRFGILPVAVNGTEPDHLLTLDLVYRALEDAGVFEKNASLEKTGIIIGKGNYAGPGATRAIEIVRTGEQIAAILKDLLPHLGTEDIEKVKHEFQLRKGRFGPDTAMGLIPNLVASLVANRLNLGGVAFTLDAACASSLIAIDHAVQELNSGRCDMVIAGGVHVGQNAAFWSIFSNLGALSKQEKIKPFDTHADGLIIGEGCGFVVLKRLEDAIQDKDRIYAVIKGVGVSSDGSGTSVMSPSVKGQLRAIAQAWSNSEISPATIGYIEAHGTGTPLGDKTELETLTQFFGFDAELPKAGIGTVKSNIGHAMPAAGIAGLIKTCLALYHDTLPPTLHCENPLAQMEKTRFLAVQEPLSWEKAGLPKIAGVNAFGFGGINAHVVLEGFNAPKKDEVLLIARPTHEELISALENQDYSDGTGNYRIAVFDPTPERINKAIKIASKNNPWRNKQDIWYTNEPLISNGGKVAFVFPGLDGLAGGEVASVADYFNITDDQHIKADGLLSEALKTLNKSSVLDTALKQLGVKPDMNAGHSLGEWLAARSSELAEESSVLQLLKVLNPETFELKDSRFIAVGCGIEQLLPIIADINDVYLSNDNCPQQVILCGSKNALEELTPVLKAKQIFHQILPFQSGFHSPFIADKLEVILEGMKDMQFRKTTTPLWSATTLELYPEGFEAIRQLSAEHLIQPVRFRELTEKLYEQGARVFIQIGSGGLTGFIDDTLKGKNFSTISSNVPIRSGLTQLQRVIAALFVEGREVGVNFTGKIKSGPSFRDRGIRLELGLPIITGLSTLKGLAEQPSVYTKPDPMVYAKGLLEDVADPVMQAFNENILEMVNIQAEIQQLFKNRVLQPANYAIKPSPAQASPVISAPAIRVPFSKQLDITLENCPYLIDHALLRQPKGWHCVDDMDPVIPMTMIFELFGEIAEEQSPGEQVQKILNIKVFQWMNVIKPFRETITGEWKDQQSVYLNLERFANAEVILSEKLGSPAQESFDIGKVLDIQRTPEQIYENHMFHGPGYQGIKSLKAVGEKGITGIIESGAGKGSLLDNAGQLFGLWLQLILTKDRIAFPVKIQEIEFFENMHDQQGEFECTCVLTEMNGEFATGNFIIKRSNRVWAIISGWQNRRLEIDDALWSVSMSPLHNRLSKEIAPGIFMFHNAYSRVVSWDFILKRYFNQDEKKHHNSLLPNKRKAWMISRVAVKDAVRNLLNKEKQHACYPITFEIRSDERQKPYPHGGQTAGIHVSLAHKGTDAVGVARLDRPVGIDIESIEERSSGFFDLAFADTEMVLLEGKDKAEWATRFWTAKEAYGKYLGKGLQGNPKAYVIEEIRGEELRIKDVFIKTIKHHNYIIGWTQ</sequence>
<dbReference type="InterPro" id="IPR032821">
    <property type="entry name" value="PKS_assoc"/>
</dbReference>
<dbReference type="GO" id="GO:0006633">
    <property type="term" value="P:fatty acid biosynthetic process"/>
    <property type="evidence" value="ECO:0007669"/>
    <property type="project" value="InterPro"/>
</dbReference>
<dbReference type="GO" id="GO:0000287">
    <property type="term" value="F:magnesium ion binding"/>
    <property type="evidence" value="ECO:0007669"/>
    <property type="project" value="InterPro"/>
</dbReference>
<dbReference type="RefSeq" id="WP_041877703.1">
    <property type="nucleotide sequence ID" value="NZ_CP157278.1"/>
</dbReference>
<keyword evidence="6" id="KW-1185">Reference proteome</keyword>
<dbReference type="GO" id="GO:0004315">
    <property type="term" value="F:3-oxoacyl-[acyl-carrier-protein] synthase activity"/>
    <property type="evidence" value="ECO:0007669"/>
    <property type="project" value="InterPro"/>
</dbReference>
<dbReference type="InterPro" id="IPR014030">
    <property type="entry name" value="Ketoacyl_synth_N"/>
</dbReference>
<dbReference type="InterPro" id="IPR037143">
    <property type="entry name" value="4-PPantetheinyl_Trfase_dom_sf"/>
</dbReference>
<dbReference type="Proteomes" id="UP000032049">
    <property type="component" value="Unassembled WGS sequence"/>
</dbReference>
<evidence type="ECO:0000259" key="4">
    <source>
        <dbReference type="PROSITE" id="PS52004"/>
    </source>
</evidence>
<organism evidence="5 6">
    <name type="scientific">Pedobacter lusitanus</name>
    <dbReference type="NCBI Taxonomy" id="1503925"/>
    <lineage>
        <taxon>Bacteria</taxon>
        <taxon>Pseudomonadati</taxon>
        <taxon>Bacteroidota</taxon>
        <taxon>Sphingobacteriia</taxon>
        <taxon>Sphingobacteriales</taxon>
        <taxon>Sphingobacteriaceae</taxon>
        <taxon>Pedobacter</taxon>
    </lineage>
</organism>
<dbReference type="SMART" id="SM00827">
    <property type="entry name" value="PKS_AT"/>
    <property type="match status" value="1"/>
</dbReference>
<dbReference type="InterPro" id="IPR042104">
    <property type="entry name" value="PKS_dehydratase_sf"/>
</dbReference>
<dbReference type="InterPro" id="IPR016035">
    <property type="entry name" value="Acyl_Trfase/lysoPLipase"/>
</dbReference>
<evidence type="ECO:0000256" key="3">
    <source>
        <dbReference type="ARBA" id="ARBA00022679"/>
    </source>
</evidence>
<dbReference type="InterPro" id="IPR014031">
    <property type="entry name" value="Ketoacyl_synth_C"/>
</dbReference>
<dbReference type="SUPFAM" id="SSF52151">
    <property type="entry name" value="FabD/lysophospholipase-like"/>
    <property type="match status" value="1"/>
</dbReference>
<dbReference type="InterPro" id="IPR016036">
    <property type="entry name" value="Malonyl_transacylase_ACP-bd"/>
</dbReference>
<dbReference type="InterPro" id="IPR014043">
    <property type="entry name" value="Acyl_transferase_dom"/>
</dbReference>
<dbReference type="PANTHER" id="PTHR43074:SF1">
    <property type="entry name" value="BETA-KETOACYL SYNTHASE FAMILY PROTEIN-RELATED"/>
    <property type="match status" value="1"/>
</dbReference>
<keyword evidence="2" id="KW-0597">Phosphoprotein</keyword>
<accession>A0A0D0FAH2</accession>